<sequence length="143" mass="16480">MKQRPPSSEREGDFSCPFRKKNPIRFNIRDHVACASKGFRTIGMVKYHVKNHHLLPHPHFTCSRCQTVVVTKEKLDSHERVKQICDVNPLAGQHRSDNPENGITPSQEAILSSRKHDSRVDTWEALWNSTLFPDESHVPHHSK</sequence>
<feature type="region of interest" description="Disordered" evidence="1">
    <location>
        <begin position="90"/>
        <end position="115"/>
    </location>
</feature>
<dbReference type="AlphaFoldDB" id="A0AAN6WM08"/>
<evidence type="ECO:0000313" key="3">
    <source>
        <dbReference type="Proteomes" id="UP001302126"/>
    </source>
</evidence>
<protein>
    <recommendedName>
        <fullName evidence="4">C2H2-type domain-containing protein</fullName>
    </recommendedName>
</protein>
<name>A0AAN6WM08_9PEZI</name>
<evidence type="ECO:0008006" key="4">
    <source>
        <dbReference type="Google" id="ProtNLM"/>
    </source>
</evidence>
<accession>A0AAN6WM08</accession>
<reference evidence="2" key="2">
    <citation type="submission" date="2023-05" db="EMBL/GenBank/DDBJ databases">
        <authorList>
            <consortium name="Lawrence Berkeley National Laboratory"/>
            <person name="Steindorff A."/>
            <person name="Hensen N."/>
            <person name="Bonometti L."/>
            <person name="Westerberg I."/>
            <person name="Brannstrom I.O."/>
            <person name="Guillou S."/>
            <person name="Cros-Aarteil S."/>
            <person name="Calhoun S."/>
            <person name="Haridas S."/>
            <person name="Kuo A."/>
            <person name="Mondo S."/>
            <person name="Pangilinan J."/>
            <person name="Riley R."/>
            <person name="Labutti K."/>
            <person name="Andreopoulos B."/>
            <person name="Lipzen A."/>
            <person name="Chen C."/>
            <person name="Yanf M."/>
            <person name="Daum C."/>
            <person name="Ng V."/>
            <person name="Clum A."/>
            <person name="Ohm R."/>
            <person name="Martin F."/>
            <person name="Silar P."/>
            <person name="Natvig D."/>
            <person name="Lalanne C."/>
            <person name="Gautier V."/>
            <person name="Ament-Velasquez S.L."/>
            <person name="Kruys A."/>
            <person name="Hutchinson M.I."/>
            <person name="Powell A.J."/>
            <person name="Barry K."/>
            <person name="Miller A.N."/>
            <person name="Grigoriev I.V."/>
            <person name="Debuchy R."/>
            <person name="Gladieux P."/>
            <person name="Thoren M.H."/>
            <person name="Johannesson H."/>
        </authorList>
    </citation>
    <scope>NUCLEOTIDE SEQUENCE</scope>
    <source>
        <strain evidence="2">PSN309</strain>
    </source>
</reference>
<dbReference type="EMBL" id="MU864491">
    <property type="protein sequence ID" value="KAK4184395.1"/>
    <property type="molecule type" value="Genomic_DNA"/>
</dbReference>
<feature type="compositionally biased region" description="Polar residues" evidence="1">
    <location>
        <begin position="99"/>
        <end position="110"/>
    </location>
</feature>
<feature type="non-terminal residue" evidence="2">
    <location>
        <position position="143"/>
    </location>
</feature>
<organism evidence="2 3">
    <name type="scientific">Podospora australis</name>
    <dbReference type="NCBI Taxonomy" id="1536484"/>
    <lineage>
        <taxon>Eukaryota</taxon>
        <taxon>Fungi</taxon>
        <taxon>Dikarya</taxon>
        <taxon>Ascomycota</taxon>
        <taxon>Pezizomycotina</taxon>
        <taxon>Sordariomycetes</taxon>
        <taxon>Sordariomycetidae</taxon>
        <taxon>Sordariales</taxon>
        <taxon>Podosporaceae</taxon>
        <taxon>Podospora</taxon>
    </lineage>
</organism>
<reference evidence="2" key="1">
    <citation type="journal article" date="2023" name="Mol. Phylogenet. Evol.">
        <title>Genome-scale phylogeny and comparative genomics of the fungal order Sordariales.</title>
        <authorList>
            <person name="Hensen N."/>
            <person name="Bonometti L."/>
            <person name="Westerberg I."/>
            <person name="Brannstrom I.O."/>
            <person name="Guillou S."/>
            <person name="Cros-Aarteil S."/>
            <person name="Calhoun S."/>
            <person name="Haridas S."/>
            <person name="Kuo A."/>
            <person name="Mondo S."/>
            <person name="Pangilinan J."/>
            <person name="Riley R."/>
            <person name="LaButti K."/>
            <person name="Andreopoulos B."/>
            <person name="Lipzen A."/>
            <person name="Chen C."/>
            <person name="Yan M."/>
            <person name="Daum C."/>
            <person name="Ng V."/>
            <person name="Clum A."/>
            <person name="Steindorff A."/>
            <person name="Ohm R.A."/>
            <person name="Martin F."/>
            <person name="Silar P."/>
            <person name="Natvig D.O."/>
            <person name="Lalanne C."/>
            <person name="Gautier V."/>
            <person name="Ament-Velasquez S.L."/>
            <person name="Kruys A."/>
            <person name="Hutchinson M.I."/>
            <person name="Powell A.J."/>
            <person name="Barry K."/>
            <person name="Miller A.N."/>
            <person name="Grigoriev I.V."/>
            <person name="Debuchy R."/>
            <person name="Gladieux P."/>
            <person name="Hiltunen Thoren M."/>
            <person name="Johannesson H."/>
        </authorList>
    </citation>
    <scope>NUCLEOTIDE SEQUENCE</scope>
    <source>
        <strain evidence="2">PSN309</strain>
    </source>
</reference>
<dbReference type="Proteomes" id="UP001302126">
    <property type="component" value="Unassembled WGS sequence"/>
</dbReference>
<keyword evidence="3" id="KW-1185">Reference proteome</keyword>
<evidence type="ECO:0000256" key="1">
    <source>
        <dbReference type="SAM" id="MobiDB-lite"/>
    </source>
</evidence>
<comment type="caution">
    <text evidence="2">The sequence shown here is derived from an EMBL/GenBank/DDBJ whole genome shotgun (WGS) entry which is preliminary data.</text>
</comment>
<dbReference type="PANTHER" id="PTHR38166:SF1">
    <property type="entry name" value="C2H2-TYPE DOMAIN-CONTAINING PROTEIN"/>
    <property type="match status" value="1"/>
</dbReference>
<gene>
    <name evidence="2" type="ORF">QBC35DRAFT_391761</name>
</gene>
<proteinExistence type="predicted"/>
<dbReference type="PANTHER" id="PTHR38166">
    <property type="entry name" value="C2H2-TYPE DOMAIN-CONTAINING PROTEIN-RELATED"/>
    <property type="match status" value="1"/>
</dbReference>
<evidence type="ECO:0000313" key="2">
    <source>
        <dbReference type="EMBL" id="KAK4184395.1"/>
    </source>
</evidence>